<organism evidence="4 5">
    <name type="scientific">Chaetomium fimeti</name>
    <dbReference type="NCBI Taxonomy" id="1854472"/>
    <lineage>
        <taxon>Eukaryota</taxon>
        <taxon>Fungi</taxon>
        <taxon>Dikarya</taxon>
        <taxon>Ascomycota</taxon>
        <taxon>Pezizomycotina</taxon>
        <taxon>Sordariomycetes</taxon>
        <taxon>Sordariomycetidae</taxon>
        <taxon>Sordariales</taxon>
        <taxon>Chaetomiaceae</taxon>
        <taxon>Chaetomium</taxon>
    </lineage>
</organism>
<keyword evidence="3" id="KW-0732">Signal</keyword>
<proteinExistence type="predicted"/>
<keyword evidence="2" id="KW-1133">Transmembrane helix</keyword>
<dbReference type="GeneID" id="87845612"/>
<reference evidence="4" key="1">
    <citation type="journal article" date="2023" name="Mol. Phylogenet. Evol.">
        <title>Genome-scale phylogeny and comparative genomics of the fungal order Sordariales.</title>
        <authorList>
            <person name="Hensen N."/>
            <person name="Bonometti L."/>
            <person name="Westerberg I."/>
            <person name="Brannstrom I.O."/>
            <person name="Guillou S."/>
            <person name="Cros-Aarteil S."/>
            <person name="Calhoun S."/>
            <person name="Haridas S."/>
            <person name="Kuo A."/>
            <person name="Mondo S."/>
            <person name="Pangilinan J."/>
            <person name="Riley R."/>
            <person name="LaButti K."/>
            <person name="Andreopoulos B."/>
            <person name="Lipzen A."/>
            <person name="Chen C."/>
            <person name="Yan M."/>
            <person name="Daum C."/>
            <person name="Ng V."/>
            <person name="Clum A."/>
            <person name="Steindorff A."/>
            <person name="Ohm R.A."/>
            <person name="Martin F."/>
            <person name="Silar P."/>
            <person name="Natvig D.O."/>
            <person name="Lalanne C."/>
            <person name="Gautier V."/>
            <person name="Ament-Velasquez S.L."/>
            <person name="Kruys A."/>
            <person name="Hutchinson M.I."/>
            <person name="Powell A.J."/>
            <person name="Barry K."/>
            <person name="Miller A.N."/>
            <person name="Grigoriev I.V."/>
            <person name="Debuchy R."/>
            <person name="Gladieux P."/>
            <person name="Hiltunen Thoren M."/>
            <person name="Johannesson H."/>
        </authorList>
    </citation>
    <scope>NUCLEOTIDE SEQUENCE</scope>
    <source>
        <strain evidence="4">CBS 168.71</strain>
    </source>
</reference>
<sequence>MQLNRALRFLVLGLSAVSVAEATFAGVNIAGRRVKAIQRRQDDDTNNDPETTEPPPPEPTSTSAPPDPTSEEEPETTPPMTSSTPTKPPVTSSPETSAPEPTSSNKPPTSSSGDDEEEDSPTSSSGPKPTSSAEDDTPEETTITSTQIITTTRDDGSPMTLTSKTTSTQTAGLADNDGGEQESGMPPQTRDTVIGVVVGVGGAIILGGLALVAWRIWGRKKHQDENDGLMDYGSAIESKPETGGSLTSRTPFQSTLESYHAPTQVNTAANF</sequence>
<evidence type="ECO:0008006" key="6">
    <source>
        <dbReference type="Google" id="ProtNLM"/>
    </source>
</evidence>
<evidence type="ECO:0000313" key="5">
    <source>
        <dbReference type="Proteomes" id="UP001278766"/>
    </source>
</evidence>
<feature type="transmembrane region" description="Helical" evidence="2">
    <location>
        <begin position="193"/>
        <end position="214"/>
    </location>
</feature>
<reference evidence="4" key="2">
    <citation type="submission" date="2023-06" db="EMBL/GenBank/DDBJ databases">
        <authorList>
            <consortium name="Lawrence Berkeley National Laboratory"/>
            <person name="Haridas S."/>
            <person name="Hensen N."/>
            <person name="Bonometti L."/>
            <person name="Westerberg I."/>
            <person name="Brannstrom I.O."/>
            <person name="Guillou S."/>
            <person name="Cros-Aarteil S."/>
            <person name="Calhoun S."/>
            <person name="Kuo A."/>
            <person name="Mondo S."/>
            <person name="Pangilinan J."/>
            <person name="Riley R."/>
            <person name="Labutti K."/>
            <person name="Andreopoulos B."/>
            <person name="Lipzen A."/>
            <person name="Chen C."/>
            <person name="Yanf M."/>
            <person name="Daum C."/>
            <person name="Ng V."/>
            <person name="Clum A."/>
            <person name="Steindorff A."/>
            <person name="Ohm R."/>
            <person name="Martin F."/>
            <person name="Silar P."/>
            <person name="Natvig D."/>
            <person name="Lalanne C."/>
            <person name="Gautier V."/>
            <person name="Ament-Velasquez S.L."/>
            <person name="Kruys A."/>
            <person name="Hutchinson M.I."/>
            <person name="Powell A.J."/>
            <person name="Barry K."/>
            <person name="Miller A.N."/>
            <person name="Grigoriev I.V."/>
            <person name="Debuchy R."/>
            <person name="Gladieux P."/>
            <person name="Thoren M.H."/>
            <person name="Johannesson H."/>
        </authorList>
    </citation>
    <scope>NUCLEOTIDE SEQUENCE</scope>
    <source>
        <strain evidence="4">CBS 168.71</strain>
    </source>
</reference>
<feature type="compositionally biased region" description="Low complexity" evidence="1">
    <location>
        <begin position="78"/>
        <end position="112"/>
    </location>
</feature>
<evidence type="ECO:0000256" key="2">
    <source>
        <dbReference type="SAM" id="Phobius"/>
    </source>
</evidence>
<dbReference type="Proteomes" id="UP001278766">
    <property type="component" value="Unassembled WGS sequence"/>
</dbReference>
<dbReference type="RefSeq" id="XP_062661836.1">
    <property type="nucleotide sequence ID" value="XM_062808664.1"/>
</dbReference>
<protein>
    <recommendedName>
        <fullName evidence="6">Mid2 domain-containing protein</fullName>
    </recommendedName>
</protein>
<feature type="region of interest" description="Disordered" evidence="1">
    <location>
        <begin position="37"/>
        <end position="189"/>
    </location>
</feature>
<keyword evidence="2" id="KW-0812">Transmembrane</keyword>
<keyword evidence="2" id="KW-0472">Membrane</keyword>
<feature type="compositionally biased region" description="Low complexity" evidence="1">
    <location>
        <begin position="121"/>
        <end position="132"/>
    </location>
</feature>
<evidence type="ECO:0000256" key="3">
    <source>
        <dbReference type="SAM" id="SignalP"/>
    </source>
</evidence>
<feature type="compositionally biased region" description="Low complexity" evidence="1">
    <location>
        <begin position="140"/>
        <end position="170"/>
    </location>
</feature>
<gene>
    <name evidence="4" type="ORF">B0H64DRAFT_71995</name>
</gene>
<evidence type="ECO:0000313" key="4">
    <source>
        <dbReference type="EMBL" id="KAK3298322.1"/>
    </source>
</evidence>
<feature type="signal peptide" evidence="3">
    <location>
        <begin position="1"/>
        <end position="22"/>
    </location>
</feature>
<name>A0AAE0LUU2_9PEZI</name>
<keyword evidence="5" id="KW-1185">Reference proteome</keyword>
<comment type="caution">
    <text evidence="4">The sequence shown here is derived from an EMBL/GenBank/DDBJ whole genome shotgun (WGS) entry which is preliminary data.</text>
</comment>
<evidence type="ECO:0000256" key="1">
    <source>
        <dbReference type="SAM" id="MobiDB-lite"/>
    </source>
</evidence>
<dbReference type="EMBL" id="JAUEPN010000002">
    <property type="protein sequence ID" value="KAK3298322.1"/>
    <property type="molecule type" value="Genomic_DNA"/>
</dbReference>
<accession>A0AAE0LUU2</accession>
<dbReference type="AlphaFoldDB" id="A0AAE0LUU2"/>
<feature type="chain" id="PRO_5042251724" description="Mid2 domain-containing protein" evidence="3">
    <location>
        <begin position="23"/>
        <end position="271"/>
    </location>
</feature>